<keyword evidence="1" id="KW-0646">Protease inhibitor</keyword>
<comment type="similarity">
    <text evidence="5">Belongs to the Mirabilis serine proteinase inhibitor family.</text>
</comment>
<sequence>MLGRRKLAILAFLTLIASVAVHGKVTTNKHYKKEFDEKGVYSIYEDEKSLDSSQQLIMMPKDDYDCMPSGDVCSGDGPPEQCCSGACVPHPTLRVFVCA</sequence>
<evidence type="ECO:0000256" key="4">
    <source>
        <dbReference type="ARBA" id="ARBA00023157"/>
    </source>
</evidence>
<name>A0A803LUE2_CHEQI</name>
<dbReference type="Proteomes" id="UP000596660">
    <property type="component" value="Unplaced"/>
</dbReference>
<reference evidence="8" key="2">
    <citation type="submission" date="2021-03" db="UniProtKB">
        <authorList>
            <consortium name="EnsemblPlants"/>
        </authorList>
    </citation>
    <scope>IDENTIFICATION</scope>
</reference>
<evidence type="ECO:0000313" key="8">
    <source>
        <dbReference type="EnsemblPlants" id="AUR62018836-RA:cds"/>
    </source>
</evidence>
<reference evidence="8" key="1">
    <citation type="journal article" date="2017" name="Nature">
        <title>The genome of Chenopodium quinoa.</title>
        <authorList>
            <person name="Jarvis D.E."/>
            <person name="Ho Y.S."/>
            <person name="Lightfoot D.J."/>
            <person name="Schmoeckel S.M."/>
            <person name="Li B."/>
            <person name="Borm T.J.A."/>
            <person name="Ohyanagi H."/>
            <person name="Mineta K."/>
            <person name="Michell C.T."/>
            <person name="Saber N."/>
            <person name="Kharbatia N.M."/>
            <person name="Rupper R.R."/>
            <person name="Sharp A.R."/>
            <person name="Dally N."/>
            <person name="Boughton B.A."/>
            <person name="Woo Y.H."/>
            <person name="Gao G."/>
            <person name="Schijlen E.G.W.M."/>
            <person name="Guo X."/>
            <person name="Momin A.A."/>
            <person name="Negrao S."/>
            <person name="Al-Babili S."/>
            <person name="Gehring C."/>
            <person name="Roessner U."/>
            <person name="Jung C."/>
            <person name="Murphy K."/>
            <person name="Arold S.T."/>
            <person name="Gojobori T."/>
            <person name="van der Linden C.G."/>
            <person name="van Loo E.N."/>
            <person name="Jellen E.N."/>
            <person name="Maughan P.J."/>
            <person name="Tester M."/>
        </authorList>
    </citation>
    <scope>NUCLEOTIDE SEQUENCE [LARGE SCALE GENOMIC DNA]</scope>
    <source>
        <strain evidence="8">cv. PI 614886</strain>
    </source>
</reference>
<organism evidence="8 9">
    <name type="scientific">Chenopodium quinoa</name>
    <name type="common">Quinoa</name>
    <dbReference type="NCBI Taxonomy" id="63459"/>
    <lineage>
        <taxon>Eukaryota</taxon>
        <taxon>Viridiplantae</taxon>
        <taxon>Streptophyta</taxon>
        <taxon>Embryophyta</taxon>
        <taxon>Tracheophyta</taxon>
        <taxon>Spermatophyta</taxon>
        <taxon>Magnoliopsida</taxon>
        <taxon>eudicotyledons</taxon>
        <taxon>Gunneridae</taxon>
        <taxon>Pentapetalae</taxon>
        <taxon>Caryophyllales</taxon>
        <taxon>Chenopodiaceae</taxon>
        <taxon>Chenopodioideae</taxon>
        <taxon>Atripliceae</taxon>
        <taxon>Chenopodium</taxon>
    </lineage>
</organism>
<evidence type="ECO:0000256" key="6">
    <source>
        <dbReference type="SAM" id="SignalP"/>
    </source>
</evidence>
<dbReference type="InterPro" id="IPR040875">
    <property type="entry name" value="Tryp_inh"/>
</dbReference>
<dbReference type="AlphaFoldDB" id="A0A803LUE2"/>
<proteinExistence type="inferred from homology"/>
<evidence type="ECO:0000256" key="2">
    <source>
        <dbReference type="ARBA" id="ARBA00022854"/>
    </source>
</evidence>
<keyword evidence="9" id="KW-1185">Reference proteome</keyword>
<dbReference type="GO" id="GO:0004867">
    <property type="term" value="F:serine-type endopeptidase inhibitor activity"/>
    <property type="evidence" value="ECO:0007669"/>
    <property type="project" value="UniProtKB-KW"/>
</dbReference>
<accession>A0A803LUE2</accession>
<dbReference type="Pfam" id="PF17983">
    <property type="entry name" value="Tryp_inh"/>
    <property type="match status" value="1"/>
</dbReference>
<keyword evidence="3" id="KW-0722">Serine protease inhibitor</keyword>
<feature type="signal peptide" evidence="6">
    <location>
        <begin position="1"/>
        <end position="23"/>
    </location>
</feature>
<evidence type="ECO:0000259" key="7">
    <source>
        <dbReference type="Pfam" id="PF17983"/>
    </source>
</evidence>
<keyword evidence="6" id="KW-0732">Signal</keyword>
<dbReference type="Gramene" id="AUR62018836-RA">
    <property type="protein sequence ID" value="AUR62018836-RA:cds"/>
    <property type="gene ID" value="AUR62018836"/>
</dbReference>
<feature type="chain" id="PRO_5030548071" description="Trypsin inhibitor domain-containing protein" evidence="6">
    <location>
        <begin position="24"/>
        <end position="99"/>
    </location>
</feature>
<dbReference type="EnsemblPlants" id="AUR62018836-RA">
    <property type="protein sequence ID" value="AUR62018836-RA:cds"/>
    <property type="gene ID" value="AUR62018836"/>
</dbReference>
<evidence type="ECO:0000256" key="1">
    <source>
        <dbReference type="ARBA" id="ARBA00022690"/>
    </source>
</evidence>
<evidence type="ECO:0000256" key="3">
    <source>
        <dbReference type="ARBA" id="ARBA00022900"/>
    </source>
</evidence>
<keyword evidence="2" id="KW-0960">Knottin</keyword>
<dbReference type="SMR" id="A0A803LUE2"/>
<protein>
    <recommendedName>
        <fullName evidence="7">Trypsin inhibitor domain-containing protein</fullName>
    </recommendedName>
</protein>
<evidence type="ECO:0000313" key="9">
    <source>
        <dbReference type="Proteomes" id="UP000596660"/>
    </source>
</evidence>
<keyword evidence="4" id="KW-1015">Disulfide bond</keyword>
<feature type="domain" description="Trypsin inhibitor" evidence="7">
    <location>
        <begin position="66"/>
        <end position="98"/>
    </location>
</feature>
<evidence type="ECO:0000256" key="5">
    <source>
        <dbReference type="ARBA" id="ARBA00024337"/>
    </source>
</evidence>